<protein>
    <submittedName>
        <fullName evidence="1">Uncharacterized protein</fullName>
    </submittedName>
</protein>
<evidence type="ECO:0000313" key="2">
    <source>
        <dbReference type="Proteomes" id="UP001209878"/>
    </source>
</evidence>
<comment type="caution">
    <text evidence="1">The sequence shown here is derived from an EMBL/GenBank/DDBJ whole genome shotgun (WGS) entry which is preliminary data.</text>
</comment>
<keyword evidence="2" id="KW-1185">Reference proteome</keyword>
<gene>
    <name evidence="1" type="ORF">NP493_857g00014</name>
</gene>
<sequence>MAGVRTLRWLPEGEEVMFRLADDVAAEMKRSHVEADDYDEAWFNSNITDFIRNVSQERLPISVPEERDVNDNVYSRHLLGKLEKTIAMVTISNMNNNNDSPHWDALASLGDQLVALLTGYMEFVDIDNISKLLRTYNITRTPAPAPTEQPDTELVEVTCSTSRADVTTPAPVVDVVSLTGSSIDHLVAAADALLRQLLRPVFGELPVESVTVDVSVPPAVRHAVKSVDLVGLLISLTAAVRDGRRTDPFSAAPMLV</sequence>
<proteinExistence type="predicted"/>
<accession>A0AAD9KLR7</accession>
<dbReference type="Proteomes" id="UP001209878">
    <property type="component" value="Unassembled WGS sequence"/>
</dbReference>
<dbReference type="AlphaFoldDB" id="A0AAD9KLR7"/>
<reference evidence="1" key="1">
    <citation type="journal article" date="2023" name="Mol. Biol. Evol.">
        <title>Third-Generation Sequencing Reveals the Adaptive Role of the Epigenome in Three Deep-Sea Polychaetes.</title>
        <authorList>
            <person name="Perez M."/>
            <person name="Aroh O."/>
            <person name="Sun Y."/>
            <person name="Lan Y."/>
            <person name="Juniper S.K."/>
            <person name="Young C.R."/>
            <person name="Angers B."/>
            <person name="Qian P.Y."/>
        </authorList>
    </citation>
    <scope>NUCLEOTIDE SEQUENCE</scope>
    <source>
        <strain evidence="1">R07B-5</strain>
    </source>
</reference>
<dbReference type="EMBL" id="JAODUO010000857">
    <property type="protein sequence ID" value="KAK2173682.1"/>
    <property type="molecule type" value="Genomic_DNA"/>
</dbReference>
<organism evidence="1 2">
    <name type="scientific">Ridgeia piscesae</name>
    <name type="common">Tubeworm</name>
    <dbReference type="NCBI Taxonomy" id="27915"/>
    <lineage>
        <taxon>Eukaryota</taxon>
        <taxon>Metazoa</taxon>
        <taxon>Spiralia</taxon>
        <taxon>Lophotrochozoa</taxon>
        <taxon>Annelida</taxon>
        <taxon>Polychaeta</taxon>
        <taxon>Sedentaria</taxon>
        <taxon>Canalipalpata</taxon>
        <taxon>Sabellida</taxon>
        <taxon>Siboglinidae</taxon>
        <taxon>Ridgeia</taxon>
    </lineage>
</organism>
<name>A0AAD9KLR7_RIDPI</name>
<evidence type="ECO:0000313" key="1">
    <source>
        <dbReference type="EMBL" id="KAK2173682.1"/>
    </source>
</evidence>